<dbReference type="GO" id="GO:0003723">
    <property type="term" value="F:RNA binding"/>
    <property type="evidence" value="ECO:0007669"/>
    <property type="project" value="UniProtKB-UniRule"/>
</dbReference>
<dbReference type="Proteomes" id="UP000319663">
    <property type="component" value="Unassembled WGS sequence"/>
</dbReference>
<feature type="compositionally biased region" description="Basic and acidic residues" evidence="5">
    <location>
        <begin position="26"/>
        <end position="36"/>
    </location>
</feature>
<dbReference type="InterPro" id="IPR035979">
    <property type="entry name" value="RBD_domain_sf"/>
</dbReference>
<comment type="caution">
    <text evidence="7">The sequence shown here is derived from an EMBL/GenBank/DDBJ whole genome shotgun (WGS) entry which is preliminary data.</text>
</comment>
<dbReference type="SMART" id="SM00360">
    <property type="entry name" value="RRM"/>
    <property type="match status" value="1"/>
</dbReference>
<evidence type="ECO:0000256" key="2">
    <source>
        <dbReference type="ARBA" id="ARBA00022884"/>
    </source>
</evidence>
<evidence type="ECO:0000256" key="4">
    <source>
        <dbReference type="PROSITE-ProRule" id="PRU00176"/>
    </source>
</evidence>
<accession>A0A507QPF6</accession>
<organism evidence="7 8">
    <name type="scientific">Monascus purpureus</name>
    <name type="common">Red mold</name>
    <name type="synonym">Monascus anka</name>
    <dbReference type="NCBI Taxonomy" id="5098"/>
    <lineage>
        <taxon>Eukaryota</taxon>
        <taxon>Fungi</taxon>
        <taxon>Dikarya</taxon>
        <taxon>Ascomycota</taxon>
        <taxon>Pezizomycotina</taxon>
        <taxon>Eurotiomycetes</taxon>
        <taxon>Eurotiomycetidae</taxon>
        <taxon>Eurotiales</taxon>
        <taxon>Aspergillaceae</taxon>
        <taxon>Monascus</taxon>
    </lineage>
</organism>
<gene>
    <name evidence="7" type="ORF">MPDQ_002625</name>
</gene>
<evidence type="ECO:0000256" key="3">
    <source>
        <dbReference type="ARBA" id="ARBA00023242"/>
    </source>
</evidence>
<proteinExistence type="predicted"/>
<feature type="compositionally biased region" description="Basic residues" evidence="5">
    <location>
        <begin position="37"/>
        <end position="48"/>
    </location>
</feature>
<dbReference type="InterPro" id="IPR012677">
    <property type="entry name" value="Nucleotide-bd_a/b_plait_sf"/>
</dbReference>
<dbReference type="Pfam" id="PF00076">
    <property type="entry name" value="RRM_1"/>
    <property type="match status" value="1"/>
</dbReference>
<evidence type="ECO:0000313" key="7">
    <source>
        <dbReference type="EMBL" id="TQB68887.1"/>
    </source>
</evidence>
<reference evidence="7 8" key="1">
    <citation type="submission" date="2019-06" db="EMBL/GenBank/DDBJ databases">
        <title>Wine fermentation using esterase from Monascus purpureus.</title>
        <authorList>
            <person name="Geng C."/>
            <person name="Zhang Y."/>
        </authorList>
    </citation>
    <scope>NUCLEOTIDE SEQUENCE [LARGE SCALE GENOMIC DNA]</scope>
    <source>
        <strain evidence="7">HQ1</strain>
    </source>
</reference>
<dbReference type="OrthoDB" id="21467at2759"/>
<dbReference type="STRING" id="5098.A0A507QPF6"/>
<dbReference type="Gene3D" id="3.30.70.330">
    <property type="match status" value="1"/>
</dbReference>
<feature type="compositionally biased region" description="Basic and acidic residues" evidence="5">
    <location>
        <begin position="429"/>
        <end position="462"/>
    </location>
</feature>
<evidence type="ECO:0000313" key="8">
    <source>
        <dbReference type="Proteomes" id="UP000319663"/>
    </source>
</evidence>
<sequence length="490" mass="54691">MAPDKKEKKRKAATAVSDAPAKKSKKVEVVAEETAKKTPKSILKKKNKAASSEDTREDVSSASLKLNGEPARQVKPRKRAADFLSDDEDTDIKEAPVEEKKKTEKAISGGKKAKKDDKASSAALKEQAAKAEKGKNKANGKDKKADEVVEKDDESLSGSESDEDGAEDDQTVALLKGFESSGDEDDSEDEGYDPSQPVPNIPDSKKVKRKLLKKQKKSDGAVEQPGTVYIGRIPHGFYEHQMRAYFSQFGDITRLRLSRNRVTGRSKHYAFIEFASTSVAKIVAETMDNYLMYGHILKCKFVPQEQVHPELWKGADRRFKKTPWNRIEKKRLDAGKTRDKWSKSISQEQKRRNAKVEKLKEVLGYEFDLPKLTHVNELPAKETKEIEAAQSAPEEFVKAVEAPPKETGKEKEPDDTPKESKKDKKSKKAKDDKKERKASKTGEQGTPKEEGAKKVIAKETTESKAAPANEAEGKTKKVEKPKNKKNRVKA</sequence>
<dbReference type="AlphaFoldDB" id="A0A507QPF6"/>
<dbReference type="PROSITE" id="PS50102">
    <property type="entry name" value="RRM"/>
    <property type="match status" value="1"/>
</dbReference>
<name>A0A507QPF6_MONPU</name>
<evidence type="ECO:0000259" key="6">
    <source>
        <dbReference type="PROSITE" id="PS50102"/>
    </source>
</evidence>
<feature type="compositionally biased region" description="Basic and acidic residues" evidence="5">
    <location>
        <begin position="471"/>
        <end position="481"/>
    </location>
</feature>
<keyword evidence="3" id="KW-0539">Nucleus</keyword>
<evidence type="ECO:0000256" key="5">
    <source>
        <dbReference type="SAM" id="MobiDB-lite"/>
    </source>
</evidence>
<feature type="domain" description="RRM" evidence="6">
    <location>
        <begin position="226"/>
        <end position="304"/>
    </location>
</feature>
<dbReference type="GO" id="GO:0005730">
    <property type="term" value="C:nucleolus"/>
    <property type="evidence" value="ECO:0007669"/>
    <property type="project" value="UniProtKB-SubCell"/>
</dbReference>
<feature type="compositionally biased region" description="Basic and acidic residues" evidence="5">
    <location>
        <begin position="92"/>
        <end position="105"/>
    </location>
</feature>
<feature type="compositionally biased region" description="Basic residues" evidence="5">
    <location>
        <begin position="206"/>
        <end position="216"/>
    </location>
</feature>
<feature type="compositionally biased region" description="Basic and acidic residues" evidence="5">
    <location>
        <begin position="395"/>
        <end position="422"/>
    </location>
</feature>
<keyword evidence="8" id="KW-1185">Reference proteome</keyword>
<feature type="compositionally biased region" description="Acidic residues" evidence="5">
    <location>
        <begin position="181"/>
        <end position="192"/>
    </location>
</feature>
<feature type="compositionally biased region" description="Basic and acidic residues" evidence="5">
    <location>
        <begin position="127"/>
        <end position="148"/>
    </location>
</feature>
<comment type="subcellular location">
    <subcellularLocation>
        <location evidence="1">Nucleus</location>
        <location evidence="1">Nucleolus</location>
    </subcellularLocation>
</comment>
<protein>
    <recommendedName>
        <fullName evidence="6">RRM domain-containing protein</fullName>
    </recommendedName>
</protein>
<dbReference type="SUPFAM" id="SSF54928">
    <property type="entry name" value="RNA-binding domain, RBD"/>
    <property type="match status" value="1"/>
</dbReference>
<dbReference type="PANTHER" id="PTHR46754">
    <property type="entry name" value="MKI67 FHA DOMAIN-INTERACTING NUCLEOLAR PHOSPHOPROTEIN"/>
    <property type="match status" value="1"/>
</dbReference>
<feature type="compositionally biased region" description="Acidic residues" evidence="5">
    <location>
        <begin position="149"/>
        <end position="170"/>
    </location>
</feature>
<feature type="region of interest" description="Disordered" evidence="5">
    <location>
        <begin position="385"/>
        <end position="490"/>
    </location>
</feature>
<feature type="region of interest" description="Disordered" evidence="5">
    <location>
        <begin position="1"/>
        <end position="219"/>
    </location>
</feature>
<dbReference type="InterPro" id="IPR000504">
    <property type="entry name" value="RRM_dom"/>
</dbReference>
<dbReference type="EMBL" id="VIFY01000183">
    <property type="protein sequence ID" value="TQB68887.1"/>
    <property type="molecule type" value="Genomic_DNA"/>
</dbReference>
<dbReference type="CDD" id="cd12307">
    <property type="entry name" value="RRM_NIFK_like"/>
    <property type="match status" value="1"/>
</dbReference>
<keyword evidence="2 4" id="KW-0694">RNA-binding</keyword>
<evidence type="ECO:0000256" key="1">
    <source>
        <dbReference type="ARBA" id="ARBA00004604"/>
    </source>
</evidence>